<evidence type="ECO:0000256" key="2">
    <source>
        <dbReference type="ARBA" id="ARBA00004906"/>
    </source>
</evidence>
<dbReference type="InterPro" id="IPR013083">
    <property type="entry name" value="Znf_RING/FYVE/PHD"/>
</dbReference>
<evidence type="ECO:0000256" key="9">
    <source>
        <dbReference type="RuleBase" id="RU367105"/>
    </source>
</evidence>
<dbReference type="Gene3D" id="3.30.40.10">
    <property type="entry name" value="Zinc/RING finger domain, C3HC4 (zinc finger)"/>
    <property type="match status" value="1"/>
</dbReference>
<name>A0A1A7WWK0_9TELE</name>
<dbReference type="CDD" id="cd09633">
    <property type="entry name" value="Deltex_C"/>
    <property type="match status" value="1"/>
</dbReference>
<sequence>MAANSQDDDAMDTTPADVAKIHTEEDETHEVQNSSSHDEDEVQLTLSLKWSDPAEPLKTKHKDLQKALQTWFNNNNINVNWSLDKNTRDSEFVGIKIKPCPHVNVLQKLNKETLMTNKKKKVATVKLVILGVQNLETQTADDASKNPPPSTPQSSLPSLPPVADKVLEKEEKWNKEQNNPDSAAGNSSADGKNQSEEGTVPFHHFWYVSQSCKEELKNIEEKYKVSIKPNFTVKIEAKSGEGTPKEAMSDFIDLIQKYLPESSGLVVPLMFEDLHQWSDAVKIIKNKENKLLVTMTSEEMTVYGPSQNQSALCSALNAIPKTNGPTGESDPEHQSTVLKIKMTIKDPLADDGITMDDHSWKQMTSSFADQVGEIQTKFNVDFQESSMSHNKVNVKAVYKRPGGNAAMESHAVRALLYLYQKIITLPQGLAQLLRSSMKNWSSEGTSVDSELNGLPIQQKSDAPTAGGATGGDEEEEICPICLDSFKNKKRLKCRHEFCNECLQQARKCNGPICPLCKDVFGVMEGNQPDGKMRWNKYPTQLPGFPNCGHILISYDIPSGIQTEKHPNPGQPYYGTGRNAYLPDNKEGNEVLKLLHKAFDQKLIFTVGASRTTGMENAVTWNDIHHKTSQSGGPECFGYPDPNYLARVKEELKAKGIK</sequence>
<dbReference type="FunFam" id="3.30.390.130:FF:000001">
    <property type="entry name" value="Probable E3 ubiquitin-protein ligase DTX3"/>
    <property type="match status" value="1"/>
</dbReference>
<dbReference type="InterPro" id="IPR017907">
    <property type="entry name" value="Znf_RING_CS"/>
</dbReference>
<evidence type="ECO:0000313" key="12">
    <source>
        <dbReference type="EMBL" id="SBP10302.1"/>
    </source>
</evidence>
<dbReference type="GO" id="GO:0005737">
    <property type="term" value="C:cytoplasm"/>
    <property type="evidence" value="ECO:0007669"/>
    <property type="project" value="UniProtKB-SubCell"/>
</dbReference>
<dbReference type="Pfam" id="PF18102">
    <property type="entry name" value="DTC"/>
    <property type="match status" value="1"/>
</dbReference>
<keyword evidence="6 8" id="KW-0863">Zinc-finger</keyword>
<dbReference type="AlphaFoldDB" id="A0A1A7WWK0"/>
<dbReference type="EMBL" id="HADX01011412">
    <property type="protein sequence ID" value="SBP33644.1"/>
    <property type="molecule type" value="Transcribed_RNA"/>
</dbReference>
<dbReference type="EC" id="2.3.2.27" evidence="9"/>
<comment type="subcellular location">
    <subcellularLocation>
        <location evidence="9">Cytoplasm</location>
    </subcellularLocation>
</comment>
<comment type="pathway">
    <text evidence="2 9">Protein modification; protein ubiquitination.</text>
</comment>
<evidence type="ECO:0000256" key="5">
    <source>
        <dbReference type="ARBA" id="ARBA00022723"/>
    </source>
</evidence>
<reference evidence="12" key="1">
    <citation type="submission" date="2016-05" db="EMBL/GenBank/DDBJ databases">
        <authorList>
            <person name="Lavstsen T."/>
            <person name="Jespersen J.S."/>
        </authorList>
    </citation>
    <scope>NUCLEOTIDE SEQUENCE</scope>
    <source>
        <tissue evidence="12">Brain</tissue>
    </source>
</reference>
<dbReference type="PROSITE" id="PS50089">
    <property type="entry name" value="ZF_RING_2"/>
    <property type="match status" value="1"/>
</dbReference>
<protein>
    <recommendedName>
        <fullName evidence="9">E3 ubiquitin-protein ligase</fullName>
        <ecNumber evidence="9">2.3.2.27</ecNumber>
    </recommendedName>
</protein>
<keyword evidence="5 9" id="KW-0479">Metal-binding</keyword>
<evidence type="ECO:0000256" key="3">
    <source>
        <dbReference type="ARBA" id="ARBA00009413"/>
    </source>
</evidence>
<dbReference type="GO" id="GO:0061630">
    <property type="term" value="F:ubiquitin protein ligase activity"/>
    <property type="evidence" value="ECO:0007669"/>
    <property type="project" value="UniProtKB-UniRule"/>
</dbReference>
<organism evidence="12">
    <name type="scientific">Iconisemion striatum</name>
    <dbReference type="NCBI Taxonomy" id="60296"/>
    <lineage>
        <taxon>Eukaryota</taxon>
        <taxon>Metazoa</taxon>
        <taxon>Chordata</taxon>
        <taxon>Craniata</taxon>
        <taxon>Vertebrata</taxon>
        <taxon>Euteleostomi</taxon>
        <taxon>Actinopterygii</taxon>
        <taxon>Neopterygii</taxon>
        <taxon>Teleostei</taxon>
        <taxon>Neoteleostei</taxon>
        <taxon>Acanthomorphata</taxon>
        <taxon>Ovalentaria</taxon>
        <taxon>Atherinomorphae</taxon>
        <taxon>Cyprinodontiformes</taxon>
        <taxon>Nothobranchiidae</taxon>
        <taxon>Iconisemion</taxon>
    </lineage>
</organism>
<dbReference type="GO" id="GO:0007219">
    <property type="term" value="P:Notch signaling pathway"/>
    <property type="evidence" value="ECO:0007669"/>
    <property type="project" value="InterPro"/>
</dbReference>
<feature type="compositionally biased region" description="Polar residues" evidence="10">
    <location>
        <begin position="180"/>
        <end position="192"/>
    </location>
</feature>
<evidence type="ECO:0000256" key="6">
    <source>
        <dbReference type="ARBA" id="ARBA00022771"/>
    </source>
</evidence>
<dbReference type="InterPro" id="IPR001841">
    <property type="entry name" value="Znf_RING"/>
</dbReference>
<proteinExistence type="inferred from homology"/>
<evidence type="ECO:0000256" key="8">
    <source>
        <dbReference type="PROSITE-ProRule" id="PRU00175"/>
    </source>
</evidence>
<dbReference type="Pfam" id="PF00097">
    <property type="entry name" value="zf-C3HC4"/>
    <property type="match status" value="1"/>
</dbReference>
<reference evidence="12" key="2">
    <citation type="submission" date="2016-06" db="EMBL/GenBank/DDBJ databases">
        <title>The genome of a short-lived fish provides insights into sex chromosome evolution and the genetic control of aging.</title>
        <authorList>
            <person name="Reichwald K."/>
            <person name="Felder M."/>
            <person name="Petzold A."/>
            <person name="Koch P."/>
            <person name="Groth M."/>
            <person name="Platzer M."/>
        </authorList>
    </citation>
    <scope>NUCLEOTIDE SEQUENCE</scope>
    <source>
        <tissue evidence="12">Brain</tissue>
    </source>
</reference>
<dbReference type="InterPro" id="IPR039399">
    <property type="entry name" value="Deltex_C_sf"/>
</dbReference>
<keyword evidence="7 9" id="KW-0862">Zinc</keyword>
<feature type="region of interest" description="Disordered" evidence="10">
    <location>
        <begin position="172"/>
        <end position="196"/>
    </location>
</feature>
<feature type="compositionally biased region" description="Polar residues" evidence="10">
    <location>
        <begin position="444"/>
        <end position="461"/>
    </location>
</feature>
<feature type="region of interest" description="Disordered" evidence="10">
    <location>
        <begin position="138"/>
        <end position="160"/>
    </location>
</feature>
<gene>
    <name evidence="12" type="primary">DTX3L</name>
</gene>
<comment type="similarity">
    <text evidence="3 9">Belongs to the Deltex family.</text>
</comment>
<dbReference type="SUPFAM" id="SSF57850">
    <property type="entry name" value="RING/U-box"/>
    <property type="match status" value="1"/>
</dbReference>
<dbReference type="PANTHER" id="PTHR12622">
    <property type="entry name" value="DELTEX-RELATED"/>
    <property type="match status" value="1"/>
</dbReference>
<accession>A0A1A7WWK0</accession>
<evidence type="ECO:0000256" key="4">
    <source>
        <dbReference type="ARBA" id="ARBA00022679"/>
    </source>
</evidence>
<feature type="compositionally biased region" description="Acidic residues" evidence="10">
    <location>
        <begin position="1"/>
        <end position="11"/>
    </location>
</feature>
<evidence type="ECO:0000259" key="11">
    <source>
        <dbReference type="PROSITE" id="PS50089"/>
    </source>
</evidence>
<keyword evidence="9" id="KW-0963">Cytoplasm</keyword>
<dbReference type="InterPro" id="IPR039398">
    <property type="entry name" value="Deltex_fam"/>
</dbReference>
<evidence type="ECO:0000256" key="7">
    <source>
        <dbReference type="ARBA" id="ARBA00022833"/>
    </source>
</evidence>
<dbReference type="PROSITE" id="PS00518">
    <property type="entry name" value="ZF_RING_1"/>
    <property type="match status" value="1"/>
</dbReference>
<dbReference type="GO" id="GO:0008270">
    <property type="term" value="F:zinc ion binding"/>
    <property type="evidence" value="ECO:0007669"/>
    <property type="project" value="UniProtKB-KW"/>
</dbReference>
<dbReference type="EMBL" id="HADW01008902">
    <property type="protein sequence ID" value="SBP10302.1"/>
    <property type="molecule type" value="Transcribed_RNA"/>
</dbReference>
<dbReference type="Gene3D" id="3.30.390.130">
    <property type="match status" value="1"/>
</dbReference>
<evidence type="ECO:0000256" key="1">
    <source>
        <dbReference type="ARBA" id="ARBA00000900"/>
    </source>
</evidence>
<feature type="region of interest" description="Disordered" evidence="10">
    <location>
        <begin position="1"/>
        <end position="42"/>
    </location>
</feature>
<evidence type="ECO:0000256" key="10">
    <source>
        <dbReference type="SAM" id="MobiDB-lite"/>
    </source>
</evidence>
<feature type="region of interest" description="Disordered" evidence="10">
    <location>
        <begin position="444"/>
        <end position="473"/>
    </location>
</feature>
<dbReference type="UniPathway" id="UPA00143"/>
<dbReference type="InterPro" id="IPR039396">
    <property type="entry name" value="Deltex_C"/>
</dbReference>
<dbReference type="GO" id="GO:0016567">
    <property type="term" value="P:protein ubiquitination"/>
    <property type="evidence" value="ECO:0007669"/>
    <property type="project" value="UniProtKB-UniRule"/>
</dbReference>
<feature type="domain" description="RING-type" evidence="11">
    <location>
        <begin position="478"/>
        <end position="517"/>
    </location>
</feature>
<comment type="catalytic activity">
    <reaction evidence="1 9">
        <text>S-ubiquitinyl-[E2 ubiquitin-conjugating enzyme]-L-cysteine + [acceptor protein]-L-lysine = [E2 ubiquitin-conjugating enzyme]-L-cysteine + N(6)-ubiquitinyl-[acceptor protein]-L-lysine.</text>
        <dbReference type="EC" id="2.3.2.27"/>
    </reaction>
</comment>
<dbReference type="InterPro" id="IPR018957">
    <property type="entry name" value="Znf_C3HC4_RING-type"/>
</dbReference>
<keyword evidence="4 9" id="KW-0808">Transferase</keyword>
<dbReference type="SMART" id="SM00184">
    <property type="entry name" value="RING"/>
    <property type="match status" value="1"/>
</dbReference>